<gene>
    <name evidence="2" type="ORF">C0Z10_11345</name>
</gene>
<accession>A0A3Q9ULK5</accession>
<dbReference type="InterPro" id="IPR004843">
    <property type="entry name" value="Calcineurin-like_PHP"/>
</dbReference>
<name>A0A3Q9ULK5_9ACTN</name>
<dbReference type="Gene3D" id="3.60.21.10">
    <property type="match status" value="1"/>
</dbReference>
<dbReference type="AlphaFoldDB" id="A0A3Q9ULK5"/>
<dbReference type="SUPFAM" id="SSF56300">
    <property type="entry name" value="Metallo-dependent phosphatases"/>
    <property type="match status" value="1"/>
</dbReference>
<feature type="domain" description="Calcineurin-like phosphoesterase" evidence="1">
    <location>
        <begin position="118"/>
        <end position="308"/>
    </location>
</feature>
<dbReference type="PANTHER" id="PTHR45867">
    <property type="entry name" value="PURPLE ACID PHOSPHATASE"/>
    <property type="match status" value="1"/>
</dbReference>
<dbReference type="SUPFAM" id="SSF49899">
    <property type="entry name" value="Concanavalin A-like lectins/glucanases"/>
    <property type="match status" value="1"/>
</dbReference>
<protein>
    <recommendedName>
        <fullName evidence="1">Calcineurin-like phosphoesterase domain-containing protein</fullName>
    </recommendedName>
</protein>
<proteinExistence type="predicted"/>
<dbReference type="EMBL" id="CP025570">
    <property type="protein sequence ID" value="AZZ40244.1"/>
    <property type="molecule type" value="Genomic_DNA"/>
</dbReference>
<dbReference type="Proteomes" id="UP000285875">
    <property type="component" value="Chromosome"/>
</dbReference>
<reference evidence="3" key="1">
    <citation type="submission" date="2017-12" db="EMBL/GenBank/DDBJ databases">
        <title>Whole genome sequencing of Acidipropionibacterium jensenii strains JS279 and JS280.</title>
        <authorList>
            <person name="Deptula P."/>
            <person name="Laine P."/>
            <person name="Smolander O.-P."/>
            <person name="Paulin L."/>
            <person name="Auvinen P."/>
            <person name="Varmanen P."/>
        </authorList>
    </citation>
    <scope>NUCLEOTIDE SEQUENCE [LARGE SCALE GENOMIC DNA]</scope>
    <source>
        <strain evidence="3">JS280</strain>
    </source>
</reference>
<dbReference type="InterPro" id="IPR029052">
    <property type="entry name" value="Metallo-depent_PP-like"/>
</dbReference>
<evidence type="ECO:0000313" key="2">
    <source>
        <dbReference type="EMBL" id="AZZ40244.1"/>
    </source>
</evidence>
<dbReference type="InterPro" id="IPR013320">
    <property type="entry name" value="ConA-like_dom_sf"/>
</dbReference>
<evidence type="ECO:0000259" key="1">
    <source>
        <dbReference type="Pfam" id="PF00149"/>
    </source>
</evidence>
<sequence length="994" mass="108856">MTERTADHPTNVILAAGPYLLGPRPDGLIIAWEADAAHEWTLDVWPEDRTASDPWERFPVHTRTEDIEGSTCTLLTAYVDGLSSGTRHEYRVGCDGSVVATGSFTTLRAEADRARLFLLSDSHMFTVSGRIEERIAAYGPDFVVHGGDIPAGTGYQKEQYTQGWFAKISETLAGVPFVYTPGNHDDGPYFDFYFGDQTQERSHDPFGRSYSLDHAGVHLAMVDSNSWGLSEMNAVNSGIPIDREIRSRIDATLDWLREDLRSESARRARWRMVVLHHPYTDEFTNRLVVPVVEEAGVDLVIGAHLHEYIKTVSLDQRRGGRPVYLTLPSAQQPQCDYTTGDPGSRLMSDFPEVVATGNGNYATLEADADRLLVEVFGFREDSHRPELVDRVVLGASPAGAVLRQVSIEMDPEEGDPASVLIRGRAVNTTRQGIVAAVAVSDNGVETVHVLDGADPFSTRVIYLDPGEQAPFAMRHRLVGAGDHTIRVADTETRVAVPEETHVDLVLSRARLDRGRSAVDLLAEVTNRSPHSVTTQLRAVQDGQTVLSTPVHLDGSEVEAVSLSVPHPGPGTHRFALFVDTSEPIADSSGNGETPSHAPAAVELAIDDSLVVTPLVRDRSDHGNDAIIRGHPRLVGREDGTRYVRLDHAGDYLEIPPSPSLVLPEGYVAGARTRIDRLAEPDEMAHNPLMVRGKGVGWGATYFLRMVVDRTGTMKWGTCHGATEYGWAGGAAKVGAWADYVLAFDRRFGGRSFIDGDLVSDVPGIDDKVLNGYTDEPIFIGYSRIGHVIADIAMPKYVTHLWGCVGDVRLAGPGAFGRSSRLGGMPEEDLRLWLDFSDIALSGAHTTEWRRPRGLRASYLRDFDRWRPTSLHVEAEIPPDCRVQVSVETSDDADRVLDSVTLDPCDGVDELPLEGLPPAQYARITTRMTGGLDGGELQVPRIRRLALDCEGPGVRSTLSWSTDADWRSGQFTGAIGIEAPDRLRVFDEYTDVIHG</sequence>
<dbReference type="RefSeq" id="WP_097799454.1">
    <property type="nucleotide sequence ID" value="NZ_CP025570.1"/>
</dbReference>
<organism evidence="2 3">
    <name type="scientific">Acidipropionibacterium jensenii</name>
    <dbReference type="NCBI Taxonomy" id="1749"/>
    <lineage>
        <taxon>Bacteria</taxon>
        <taxon>Bacillati</taxon>
        <taxon>Actinomycetota</taxon>
        <taxon>Actinomycetes</taxon>
        <taxon>Propionibacteriales</taxon>
        <taxon>Propionibacteriaceae</taxon>
        <taxon>Acidipropionibacterium</taxon>
    </lineage>
</organism>
<evidence type="ECO:0000313" key="3">
    <source>
        <dbReference type="Proteomes" id="UP000285875"/>
    </source>
</evidence>
<dbReference type="GO" id="GO:0016787">
    <property type="term" value="F:hydrolase activity"/>
    <property type="evidence" value="ECO:0007669"/>
    <property type="project" value="InterPro"/>
</dbReference>
<dbReference type="Pfam" id="PF00149">
    <property type="entry name" value="Metallophos"/>
    <property type="match status" value="1"/>
</dbReference>
<dbReference type="PANTHER" id="PTHR45867:SF3">
    <property type="entry name" value="ACID PHOSPHATASE TYPE 7"/>
    <property type="match status" value="1"/>
</dbReference>
<dbReference type="KEGG" id="aji:C0Z10_11345"/>